<evidence type="ECO:0000313" key="4">
    <source>
        <dbReference type="Proteomes" id="UP001058461"/>
    </source>
</evidence>
<keyword evidence="1 2" id="KW-0732">Signal</keyword>
<dbReference type="Pfam" id="PF03480">
    <property type="entry name" value="DctP"/>
    <property type="match status" value="1"/>
</dbReference>
<reference evidence="3" key="1">
    <citation type="submission" date="2021-04" db="EMBL/GenBank/DDBJ databases">
        <title>Oceanospirillales bacteria with DddD are important DMSP degraders in coastal seawater.</title>
        <authorList>
            <person name="Liu J."/>
        </authorList>
    </citation>
    <scope>NUCLEOTIDE SEQUENCE</scope>
    <source>
        <strain evidence="3">D13-1</strain>
    </source>
</reference>
<accession>A0ABY5HGD1</accession>
<dbReference type="InterPro" id="IPR018389">
    <property type="entry name" value="DctP_fam"/>
</dbReference>
<dbReference type="PANTHER" id="PTHR33376:SF15">
    <property type="entry name" value="BLL6794 PROTEIN"/>
    <property type="match status" value="1"/>
</dbReference>
<feature type="chain" id="PRO_5045425618" evidence="2">
    <location>
        <begin position="28"/>
        <end position="344"/>
    </location>
</feature>
<gene>
    <name evidence="3" type="ORF">KDW95_19565</name>
</gene>
<dbReference type="NCBIfam" id="NF037995">
    <property type="entry name" value="TRAP_S1"/>
    <property type="match status" value="1"/>
</dbReference>
<dbReference type="CDD" id="cd13665">
    <property type="entry name" value="PBP2_TRAP_Dctp3_4"/>
    <property type="match status" value="1"/>
</dbReference>
<evidence type="ECO:0000256" key="2">
    <source>
        <dbReference type="SAM" id="SignalP"/>
    </source>
</evidence>
<dbReference type="Proteomes" id="UP001058461">
    <property type="component" value="Chromosome"/>
</dbReference>
<evidence type="ECO:0000313" key="3">
    <source>
        <dbReference type="EMBL" id="UTW11431.1"/>
    </source>
</evidence>
<keyword evidence="4" id="KW-1185">Reference proteome</keyword>
<feature type="signal peptide" evidence="2">
    <location>
        <begin position="1"/>
        <end position="27"/>
    </location>
</feature>
<sequence length="344" mass="38291">MKMKTKTIIRTLCAAALTSTLALSAQATTLTMSNWVPPTHFVMTDILQVWADQVGEVTEGRVKVRVLPKPVGSPAQHWELARKGVADITWGNFTYEPDRFKSLWFAEMPFNGDNAEASSVALWDTYQKYLSTNPTFAGVQMLGVGSLGPGVINHGSKDIITPQDLENQKIRMGGPIQKRLIEELGAVPIAAPATKAYELLEGGVLDGSLHTMESVVNFRLSEQLPHHTLIPGGFYDGTFYLVMNERKWKKLSEEDRQAINKVSGAAFAQLWGQEFKRQIDNATASLKETGHQFSAPSPELLEKIRSVRDNLMQEWAAQGADFGVDQPKEMVDFHRKRYLELTGE</sequence>
<dbReference type="InterPro" id="IPR038404">
    <property type="entry name" value="TRAP_DctP_sf"/>
</dbReference>
<protein>
    <submittedName>
        <fullName evidence="3">TRAP transporter substrate-binding protein</fullName>
    </submittedName>
</protein>
<dbReference type="EMBL" id="CP073347">
    <property type="protein sequence ID" value="UTW11431.1"/>
    <property type="molecule type" value="Genomic_DNA"/>
</dbReference>
<evidence type="ECO:0000256" key="1">
    <source>
        <dbReference type="ARBA" id="ARBA00022729"/>
    </source>
</evidence>
<dbReference type="Gene3D" id="3.40.190.170">
    <property type="entry name" value="Bacterial extracellular solute-binding protein, family 7"/>
    <property type="match status" value="1"/>
</dbReference>
<proteinExistence type="predicted"/>
<name>A0ABY5HGD1_9GAMM</name>
<dbReference type="PANTHER" id="PTHR33376">
    <property type="match status" value="1"/>
</dbReference>
<organism evidence="3 4">
    <name type="scientific">Marinobacterium rhizophilum</name>
    <dbReference type="NCBI Taxonomy" id="420402"/>
    <lineage>
        <taxon>Bacteria</taxon>
        <taxon>Pseudomonadati</taxon>
        <taxon>Pseudomonadota</taxon>
        <taxon>Gammaproteobacteria</taxon>
        <taxon>Oceanospirillales</taxon>
        <taxon>Oceanospirillaceae</taxon>
        <taxon>Marinobacterium</taxon>
    </lineage>
</organism>